<organism evidence="1 2">
    <name type="scientific">Streblomastix strix</name>
    <dbReference type="NCBI Taxonomy" id="222440"/>
    <lineage>
        <taxon>Eukaryota</taxon>
        <taxon>Metamonada</taxon>
        <taxon>Preaxostyla</taxon>
        <taxon>Oxymonadida</taxon>
        <taxon>Streblomastigidae</taxon>
        <taxon>Streblomastix</taxon>
    </lineage>
</organism>
<accession>A0A5J4U4B8</accession>
<gene>
    <name evidence="1" type="ORF">EZS28_039305</name>
</gene>
<comment type="caution">
    <text evidence="1">The sequence shown here is derived from an EMBL/GenBank/DDBJ whole genome shotgun (WGS) entry which is preliminary data.</text>
</comment>
<dbReference type="EMBL" id="SNRW01020748">
    <property type="protein sequence ID" value="KAA6365168.1"/>
    <property type="molecule type" value="Genomic_DNA"/>
</dbReference>
<evidence type="ECO:0000313" key="1">
    <source>
        <dbReference type="EMBL" id="KAA6365168.1"/>
    </source>
</evidence>
<evidence type="ECO:0000313" key="2">
    <source>
        <dbReference type="Proteomes" id="UP000324800"/>
    </source>
</evidence>
<reference evidence="1 2" key="1">
    <citation type="submission" date="2019-03" db="EMBL/GenBank/DDBJ databases">
        <title>Single cell metagenomics reveals metabolic interactions within the superorganism composed of flagellate Streblomastix strix and complex community of Bacteroidetes bacteria on its surface.</title>
        <authorList>
            <person name="Treitli S.C."/>
            <person name="Kolisko M."/>
            <person name="Husnik F."/>
            <person name="Keeling P."/>
            <person name="Hampl V."/>
        </authorList>
    </citation>
    <scope>NUCLEOTIDE SEQUENCE [LARGE SCALE GENOMIC DNA]</scope>
    <source>
        <strain evidence="1">ST1C</strain>
    </source>
</reference>
<proteinExistence type="predicted"/>
<name>A0A5J4U4B8_9EUKA</name>
<protein>
    <submittedName>
        <fullName evidence="1">Uncharacterized protein</fullName>
    </submittedName>
</protein>
<dbReference type="AlphaFoldDB" id="A0A5J4U4B8"/>
<dbReference type="Proteomes" id="UP000324800">
    <property type="component" value="Unassembled WGS sequence"/>
</dbReference>
<sequence>MRESVAILTTNASKWGWGGVCQIREQQEIVSHCVWSKGWQFSSSNQRKLTAILFFSGAGIEYVQVLPMKQTMDSEVFVNDVKKNNRITNYQRKKSQ</sequence>